<organism evidence="2">
    <name type="scientific">Ajellomyces capsulatus (strain H88)</name>
    <name type="common">Darling's disease fungus</name>
    <name type="synonym">Histoplasma capsulatum</name>
    <dbReference type="NCBI Taxonomy" id="544711"/>
    <lineage>
        <taxon>Eukaryota</taxon>
        <taxon>Fungi</taxon>
        <taxon>Dikarya</taxon>
        <taxon>Ascomycota</taxon>
        <taxon>Pezizomycotina</taxon>
        <taxon>Eurotiomycetes</taxon>
        <taxon>Eurotiomycetidae</taxon>
        <taxon>Onygenales</taxon>
        <taxon>Ajellomycetaceae</taxon>
        <taxon>Histoplasma</taxon>
    </lineage>
</organism>
<dbReference type="EMBL" id="DS990642">
    <property type="protein sequence ID" value="EGC49002.1"/>
    <property type="molecule type" value="Genomic_DNA"/>
</dbReference>
<evidence type="ECO:0000313" key="2">
    <source>
        <dbReference type="Proteomes" id="UP000008142"/>
    </source>
</evidence>
<sequence>MTGSSRSGENVYQFQSLRDGHSASYFPPSNGGSTAQAACEIGDPFFSSLSWASALSYSQKHAKIFTDIFLALCLNPQIRVSSEQFSPKAINGSNRGFQSKEDSTRTSIATISEASSCLEQKPLAIERRTSRIQASYRIGVETGSASLPATSHQRCTAQKS</sequence>
<accession>F0USX5</accession>
<dbReference type="Proteomes" id="UP000008142">
    <property type="component" value="Unassembled WGS sequence"/>
</dbReference>
<reference evidence="2" key="1">
    <citation type="submission" date="2008-07" db="EMBL/GenBank/DDBJ databases">
        <title>Annotation of Ajellomyces capsulatus strain H88.</title>
        <authorList>
            <person name="Champion M."/>
            <person name="Cuomo C."/>
            <person name="Ma L.-J."/>
            <person name="Henn M.R."/>
            <person name="Sil A."/>
            <person name="Goldman B."/>
            <person name="Young S.K."/>
            <person name="Kodira C.D."/>
            <person name="Zeng Q."/>
            <person name="Koehrsen M."/>
            <person name="Alvarado L."/>
            <person name="Berlin A."/>
            <person name="Borenstein D."/>
            <person name="Chen Z."/>
            <person name="Engels R."/>
            <person name="Freedman E."/>
            <person name="Gellesch M."/>
            <person name="Goldberg J."/>
            <person name="Griggs A."/>
            <person name="Gujja S."/>
            <person name="Heiman D."/>
            <person name="Hepburn T."/>
            <person name="Howarth C."/>
            <person name="Jen D."/>
            <person name="Larson L."/>
            <person name="Lewis B."/>
            <person name="Mehta T."/>
            <person name="Park D."/>
            <person name="Pearson M."/>
            <person name="Roberts A."/>
            <person name="Saif S."/>
            <person name="Shea T."/>
            <person name="Shenoy N."/>
            <person name="Sisk P."/>
            <person name="Stolte C."/>
            <person name="Sykes S."/>
            <person name="Walk T."/>
            <person name="White J."/>
            <person name="Yandava C."/>
            <person name="Klein B."/>
            <person name="McEwen J.G."/>
            <person name="Puccia R."/>
            <person name="Goldman G.H."/>
            <person name="Felipe M.S."/>
            <person name="Nino-Vega G."/>
            <person name="San-Blas G."/>
            <person name="Taylor J."/>
            <person name="Mendoza L."/>
            <person name="Galagan J."/>
            <person name="Nusbaum C."/>
            <person name="Birren B."/>
        </authorList>
    </citation>
    <scope>NUCLEOTIDE SEQUENCE [LARGE SCALE GENOMIC DNA]</scope>
    <source>
        <strain evidence="2">H88</strain>
    </source>
</reference>
<gene>
    <name evidence="1" type="ORF">HCEG_08217</name>
</gene>
<dbReference type="AlphaFoldDB" id="F0USX5"/>
<proteinExistence type="predicted"/>
<evidence type="ECO:0000313" key="1">
    <source>
        <dbReference type="EMBL" id="EGC49002.1"/>
    </source>
</evidence>
<protein>
    <submittedName>
        <fullName evidence="1">Predicted protein</fullName>
    </submittedName>
</protein>
<dbReference type="HOGENOM" id="CLU_1651655_0_0_1"/>
<name>F0USX5_AJEC8</name>